<feature type="active site" description="Proton donor" evidence="3">
    <location>
        <position position="187"/>
    </location>
</feature>
<dbReference type="EMBL" id="LWDD02000401">
    <property type="protein sequence ID" value="KAE8261195.1"/>
    <property type="molecule type" value="Genomic_DNA"/>
</dbReference>
<evidence type="ECO:0000313" key="4">
    <source>
        <dbReference type="EMBL" id="CAD6917625.1"/>
    </source>
</evidence>
<dbReference type="GO" id="GO:0000052">
    <property type="term" value="P:citrulline metabolic process"/>
    <property type="evidence" value="ECO:0007669"/>
    <property type="project" value="TreeGrafter"/>
</dbReference>
<name>A0A177VIM7_9BASI</name>
<reference evidence="5" key="2">
    <citation type="journal article" date="2019" name="IMA Fungus">
        <title>Genome sequencing and comparison of five Tilletia species to identify candidate genes for the detection of regulated species infecting wheat.</title>
        <authorList>
            <person name="Nguyen H.D.T."/>
            <person name="Sultana T."/>
            <person name="Kesanakurti P."/>
            <person name="Hambleton S."/>
        </authorList>
    </citation>
    <scope>NUCLEOTIDE SEQUENCE</scope>
    <source>
        <strain evidence="5">DAOMC 238032</strain>
    </source>
</reference>
<dbReference type="PANTHER" id="PTHR12737">
    <property type="entry name" value="DIMETHYLARGININE DIMETHYLAMINOHYDROLASE"/>
    <property type="match status" value="1"/>
</dbReference>
<evidence type="ECO:0000313" key="6">
    <source>
        <dbReference type="Proteomes" id="UP000077671"/>
    </source>
</evidence>
<dbReference type="InterPro" id="IPR033199">
    <property type="entry name" value="DDAH-like"/>
</dbReference>
<dbReference type="GO" id="GO:0006525">
    <property type="term" value="P:arginine metabolic process"/>
    <property type="evidence" value="ECO:0007669"/>
    <property type="project" value="TreeGrafter"/>
</dbReference>
<comment type="caution">
    <text evidence="5">The sequence shown here is derived from an EMBL/GenBank/DDBJ whole genome shotgun (WGS) entry which is preliminary data.</text>
</comment>
<reference evidence="4" key="3">
    <citation type="submission" date="2020-10" db="EMBL/GenBank/DDBJ databases">
        <authorList>
            <person name="Sedaghatjoo S."/>
        </authorList>
    </citation>
    <scope>NUCLEOTIDE SEQUENCE</scope>
    <source>
        <strain evidence="4">AZH3</strain>
    </source>
</reference>
<proteinExistence type="inferred from homology"/>
<gene>
    <name evidence="5" type="ORF">A4X03_0g3461</name>
    <name evidence="4" type="ORF">JKIAZH3_G7981</name>
</gene>
<dbReference type="GO" id="GO:0016597">
    <property type="term" value="F:amino acid binding"/>
    <property type="evidence" value="ECO:0007669"/>
    <property type="project" value="TreeGrafter"/>
</dbReference>
<dbReference type="EMBL" id="CAJHJG010002109">
    <property type="protein sequence ID" value="CAD6917625.1"/>
    <property type="molecule type" value="Genomic_DNA"/>
</dbReference>
<evidence type="ECO:0000256" key="2">
    <source>
        <dbReference type="ARBA" id="ARBA00022801"/>
    </source>
</evidence>
<accession>A0A177VIM7</accession>
<keyword evidence="2" id="KW-0378">Hydrolase</keyword>
<organism evidence="5 6">
    <name type="scientific">Tilletia caries</name>
    <name type="common">wheat bunt fungus</name>
    <dbReference type="NCBI Taxonomy" id="13290"/>
    <lineage>
        <taxon>Eukaryota</taxon>
        <taxon>Fungi</taxon>
        <taxon>Dikarya</taxon>
        <taxon>Basidiomycota</taxon>
        <taxon>Ustilaginomycotina</taxon>
        <taxon>Exobasidiomycetes</taxon>
        <taxon>Tilletiales</taxon>
        <taxon>Tilletiaceae</taxon>
        <taxon>Tilletia</taxon>
    </lineage>
</organism>
<dbReference type="GO" id="GO:0045429">
    <property type="term" value="P:positive regulation of nitric oxide biosynthetic process"/>
    <property type="evidence" value="ECO:0007669"/>
    <property type="project" value="TreeGrafter"/>
</dbReference>
<dbReference type="Gene3D" id="3.75.10.10">
    <property type="entry name" value="L-arginine/glycine Amidinotransferase, Chain A"/>
    <property type="match status" value="1"/>
</dbReference>
<feature type="active site" description="Nucleophile" evidence="3">
    <location>
        <position position="272"/>
    </location>
</feature>
<reference evidence="5" key="1">
    <citation type="submission" date="2016-04" db="EMBL/GenBank/DDBJ databases">
        <authorList>
            <person name="Nguyen H.D."/>
            <person name="Kesanakurti P."/>
            <person name="Cullis J."/>
            <person name="Levesque C.A."/>
            <person name="Hambleton S."/>
        </authorList>
    </citation>
    <scope>NUCLEOTIDE SEQUENCE</scope>
    <source>
        <strain evidence="5">DAOMC 238032</strain>
    </source>
</reference>
<dbReference type="Pfam" id="PF19420">
    <property type="entry name" value="DDAH_eukar"/>
    <property type="match status" value="1"/>
</dbReference>
<dbReference type="PANTHER" id="PTHR12737:SF9">
    <property type="entry name" value="DIMETHYLARGININASE"/>
    <property type="match status" value="1"/>
</dbReference>
<evidence type="ECO:0000313" key="5">
    <source>
        <dbReference type="EMBL" id="KAE8261195.1"/>
    </source>
</evidence>
<evidence type="ECO:0000313" key="7">
    <source>
        <dbReference type="Proteomes" id="UP000836402"/>
    </source>
</evidence>
<dbReference type="GO" id="GO:0016403">
    <property type="term" value="F:dimethylargininase activity"/>
    <property type="evidence" value="ECO:0007669"/>
    <property type="project" value="TreeGrafter"/>
</dbReference>
<comment type="similarity">
    <text evidence="1">Belongs to the DDAH family.</text>
</comment>
<evidence type="ECO:0000256" key="3">
    <source>
        <dbReference type="PIRSR" id="PIRSR633199-1"/>
    </source>
</evidence>
<dbReference type="Proteomes" id="UP000077671">
    <property type="component" value="Unassembled WGS sequence"/>
</dbReference>
<evidence type="ECO:0000256" key="1">
    <source>
        <dbReference type="ARBA" id="ARBA00008532"/>
    </source>
</evidence>
<protein>
    <submittedName>
        <fullName evidence="5">Uncharacterized protein</fullName>
    </submittedName>
</protein>
<dbReference type="Proteomes" id="UP000836402">
    <property type="component" value="Unassembled WGS sequence"/>
</dbReference>
<dbReference type="SUPFAM" id="SSF55909">
    <property type="entry name" value="Pentein"/>
    <property type="match status" value="1"/>
</dbReference>
<dbReference type="AlphaFoldDB" id="A0A177VIM7"/>
<keyword evidence="7" id="KW-1185">Reference proteome</keyword>
<sequence length="288" mass="32244">MATRRVVGRRDQPKIIVYRDPSPNLKDGLVTHIADERGQFDHKKAVAQFHAYINVFFDHGWEDYRIRSSEDLPDAVFVEDTLVVFEPPNSDEIIVVLTNPGAPERQKEMKDVRDKMAWAQDIRGFKLTSIKAPGTLDGGDVLKDPQNCVVYCGIGGRTNAEGIRQLRAILRPYGYVVRAVPMTKALHLKSAATALPDGTVLLHRDLIDDVSVFPSYIEVPEKHGVAVVEVDDDTVVMSASAPKTAELIRSRAYKVITVDISEFERLEGCVTCLSVRFRRGERPEQFSP</sequence>